<dbReference type="Proteomes" id="UP001595453">
    <property type="component" value="Unassembled WGS sequence"/>
</dbReference>
<protein>
    <submittedName>
        <fullName evidence="6">Flavin-containing monooxygenase</fullName>
        <ecNumber evidence="6">1.14.13.-</ecNumber>
    </submittedName>
</protein>
<keyword evidence="7" id="KW-1185">Reference proteome</keyword>
<proteinExistence type="inferred from homology"/>
<gene>
    <name evidence="6" type="ORF">ACFOEE_01160</name>
</gene>
<keyword evidence="3" id="KW-0274">FAD</keyword>
<keyword evidence="5 6" id="KW-0560">Oxidoreductase</keyword>
<dbReference type="RefSeq" id="WP_377120056.1">
    <property type="nucleotide sequence ID" value="NZ_JBHRSD010000001.1"/>
</dbReference>
<name>A0ABV7CCP1_9GAMM</name>
<dbReference type="EMBL" id="JBHRSD010000001">
    <property type="protein sequence ID" value="MFC3031132.1"/>
    <property type="molecule type" value="Genomic_DNA"/>
</dbReference>
<evidence type="ECO:0000313" key="6">
    <source>
        <dbReference type="EMBL" id="MFC3031132.1"/>
    </source>
</evidence>
<dbReference type="InterPro" id="IPR050346">
    <property type="entry name" value="FMO-like"/>
</dbReference>
<dbReference type="InterPro" id="IPR000960">
    <property type="entry name" value="Flavin_mOase"/>
</dbReference>
<keyword evidence="2" id="KW-0285">Flavoprotein</keyword>
<evidence type="ECO:0000256" key="4">
    <source>
        <dbReference type="ARBA" id="ARBA00022857"/>
    </source>
</evidence>
<dbReference type="PRINTS" id="PR00370">
    <property type="entry name" value="FMOXYGENASE"/>
</dbReference>
<comment type="caution">
    <text evidence="6">The sequence shown here is derived from an EMBL/GenBank/DDBJ whole genome shotgun (WGS) entry which is preliminary data.</text>
</comment>
<keyword evidence="4" id="KW-0521">NADP</keyword>
<dbReference type="GO" id="GO:0004497">
    <property type="term" value="F:monooxygenase activity"/>
    <property type="evidence" value="ECO:0007669"/>
    <property type="project" value="UniProtKB-KW"/>
</dbReference>
<evidence type="ECO:0000256" key="2">
    <source>
        <dbReference type="ARBA" id="ARBA00022630"/>
    </source>
</evidence>
<evidence type="ECO:0000256" key="1">
    <source>
        <dbReference type="ARBA" id="ARBA00009183"/>
    </source>
</evidence>
<comment type="similarity">
    <text evidence="1">Belongs to the FMO family.</text>
</comment>
<dbReference type="PANTHER" id="PTHR23023">
    <property type="entry name" value="DIMETHYLANILINE MONOOXYGENASE"/>
    <property type="match status" value="1"/>
</dbReference>
<sequence length="632" mass="72341">MDNPSHHGMSAPSHPMKRVAVIGAGLSGLVTIKELVDESHTVVCFEQHDNIGGAFYNKADEGGIYNDIHLTVSNYFMAFSSFAAREDVRKYWTASEYIEYLEDFTQHFRLRKFIQFNTEVLSIEPVGTQQWRVRTQRNGEICEDWFDAIAVCSGKFRNPAYPNLPNIDQFQGKIHHSFDFKEPSYFKNKHVVCLGLGESGSDIAHQIAQVAAQTHLVVNRPKSVIARVILGDTGDSRTTRAAHYSFLINHSNFEATLKKRIMNKGLKLNESKHKRPLSAFWMWKFLVKYGLHGEFSNKNDIWMQDLDSGKTQLHLFSIERFEANGIVLKDGQFIPCTDVVMATGYKTQFDFIAHPAAREVAENIRCNYLHMIHPDLRDSMVWIGFARPDVGGVPTIAELQARYYAKLLAGKLPLEHSTVLHEKIRDYQVECQQQFCLEPERSENVRYYRFTHYLAEKLGVVPRWYDLFPNLRLMFYLYHGSLVAAQFRLRGPGKLPAHAKKVMRKVGLMQVPTWHKVFFFTLTSTLSLLAPPIRKFIKLFGVSDKNCNSYKKYTSVAAILKQQWPSGQHFELNDDTKLGAIFPSQFELEGFKYFLSSEYDVPIELLQTSQTVGALNNYLQSSKGALQDITTS</sequence>
<dbReference type="InterPro" id="IPR036188">
    <property type="entry name" value="FAD/NAD-bd_sf"/>
</dbReference>
<accession>A0ABV7CCP1</accession>
<dbReference type="EC" id="1.14.13.-" evidence="6"/>
<keyword evidence="6" id="KW-0503">Monooxygenase</keyword>
<evidence type="ECO:0000256" key="5">
    <source>
        <dbReference type="ARBA" id="ARBA00023002"/>
    </source>
</evidence>
<organism evidence="6 7">
    <name type="scientific">Pseudoalteromonas fenneropenaei</name>
    <dbReference type="NCBI Taxonomy" id="1737459"/>
    <lineage>
        <taxon>Bacteria</taxon>
        <taxon>Pseudomonadati</taxon>
        <taxon>Pseudomonadota</taxon>
        <taxon>Gammaproteobacteria</taxon>
        <taxon>Alteromonadales</taxon>
        <taxon>Pseudoalteromonadaceae</taxon>
        <taxon>Pseudoalteromonas</taxon>
    </lineage>
</organism>
<dbReference type="Pfam" id="PF00743">
    <property type="entry name" value="FMO-like"/>
    <property type="match status" value="1"/>
</dbReference>
<dbReference type="Gene3D" id="3.50.50.60">
    <property type="entry name" value="FAD/NAD(P)-binding domain"/>
    <property type="match status" value="1"/>
</dbReference>
<dbReference type="SUPFAM" id="SSF51905">
    <property type="entry name" value="FAD/NAD(P)-binding domain"/>
    <property type="match status" value="2"/>
</dbReference>
<evidence type="ECO:0000313" key="7">
    <source>
        <dbReference type="Proteomes" id="UP001595453"/>
    </source>
</evidence>
<evidence type="ECO:0000256" key="3">
    <source>
        <dbReference type="ARBA" id="ARBA00022827"/>
    </source>
</evidence>
<reference evidence="7" key="1">
    <citation type="journal article" date="2019" name="Int. J. Syst. Evol. Microbiol.">
        <title>The Global Catalogue of Microorganisms (GCM) 10K type strain sequencing project: providing services to taxonomists for standard genome sequencing and annotation.</title>
        <authorList>
            <consortium name="The Broad Institute Genomics Platform"/>
            <consortium name="The Broad Institute Genome Sequencing Center for Infectious Disease"/>
            <person name="Wu L."/>
            <person name="Ma J."/>
        </authorList>
    </citation>
    <scope>NUCLEOTIDE SEQUENCE [LARGE SCALE GENOMIC DNA]</scope>
    <source>
        <strain evidence="7">KCTC 42730</strain>
    </source>
</reference>
<dbReference type="InterPro" id="IPR020946">
    <property type="entry name" value="Flavin_mOase-like"/>
</dbReference>